<feature type="compositionally biased region" description="Low complexity" evidence="5">
    <location>
        <begin position="48"/>
        <end position="57"/>
    </location>
</feature>
<gene>
    <name evidence="8" type="ORF">BDA96_02G136300</name>
</gene>
<evidence type="ECO:0000313" key="8">
    <source>
        <dbReference type="EMBL" id="KAG0542813.1"/>
    </source>
</evidence>
<accession>A0A921RM24</accession>
<evidence type="ECO:0000256" key="1">
    <source>
        <dbReference type="ARBA" id="ARBA00009748"/>
    </source>
</evidence>
<dbReference type="SUPFAM" id="SSF47699">
    <property type="entry name" value="Bifunctional inhibitor/lipid-transfer protein/seed storage 2S albumin"/>
    <property type="match status" value="1"/>
</dbReference>
<protein>
    <recommendedName>
        <fullName evidence="7">Bifunctional inhibitor/plant lipid transfer protein/seed storage helical domain-containing protein</fullName>
    </recommendedName>
</protein>
<sequence length="198" mass="20131">MAPCNKCTPLTIALLVASAAVILQPSAASRVAGGALAMAIAAANDGAEDPGAAAAPSPGGGGDGGGGIPQLPPQPRECRPWLARMTPCAGFLTNATVYAPEATCCDGFNAMFTLDTVTCLCHVVNGDIGQLLPAPMRHMRMVELFSVCGHDVRVDVFAAACNLMDGVPPIDLPSPSPLTPLPSPSPAPSPIPRWVGWP</sequence>
<dbReference type="EMBL" id="CM027681">
    <property type="protein sequence ID" value="KAG0542813.1"/>
    <property type="molecule type" value="Genomic_DNA"/>
</dbReference>
<name>A0A921RM24_SORBI</name>
<feature type="domain" description="Bifunctional inhibitor/plant lipid transfer protein/seed storage helical" evidence="7">
    <location>
        <begin position="73"/>
        <end position="154"/>
    </location>
</feature>
<proteinExistence type="inferred from homology"/>
<evidence type="ECO:0000256" key="5">
    <source>
        <dbReference type="SAM" id="MobiDB-lite"/>
    </source>
</evidence>
<evidence type="ECO:0000256" key="6">
    <source>
        <dbReference type="SAM" id="SignalP"/>
    </source>
</evidence>
<dbReference type="Proteomes" id="UP000807115">
    <property type="component" value="Chromosome 2"/>
</dbReference>
<feature type="chain" id="PRO_5036814317" description="Bifunctional inhibitor/plant lipid transfer protein/seed storage helical domain-containing protein" evidence="6">
    <location>
        <begin position="29"/>
        <end position="198"/>
    </location>
</feature>
<keyword evidence="3" id="KW-1015">Disulfide bond</keyword>
<dbReference type="Pfam" id="PF14368">
    <property type="entry name" value="LTP_2"/>
    <property type="match status" value="1"/>
</dbReference>
<reference evidence="8" key="1">
    <citation type="journal article" date="2019" name="BMC Genomics">
        <title>A new reference genome for Sorghum bicolor reveals high levels of sequence similarity between sweet and grain genotypes: implications for the genetics of sugar metabolism.</title>
        <authorList>
            <person name="Cooper E.A."/>
            <person name="Brenton Z.W."/>
            <person name="Flinn B.S."/>
            <person name="Jenkins J."/>
            <person name="Shu S."/>
            <person name="Flowers D."/>
            <person name="Luo F."/>
            <person name="Wang Y."/>
            <person name="Xia P."/>
            <person name="Barry K."/>
            <person name="Daum C."/>
            <person name="Lipzen A."/>
            <person name="Yoshinaga Y."/>
            <person name="Schmutz J."/>
            <person name="Saski C."/>
            <person name="Vermerris W."/>
            <person name="Kresovich S."/>
        </authorList>
    </citation>
    <scope>NUCLEOTIDE SEQUENCE</scope>
</reference>
<evidence type="ECO:0000313" key="9">
    <source>
        <dbReference type="Proteomes" id="UP000807115"/>
    </source>
</evidence>
<evidence type="ECO:0000256" key="4">
    <source>
        <dbReference type="ARBA" id="ARBA00023180"/>
    </source>
</evidence>
<feature type="compositionally biased region" description="Pro residues" evidence="5">
    <location>
        <begin position="175"/>
        <end position="191"/>
    </location>
</feature>
<dbReference type="AlphaFoldDB" id="A0A921RM24"/>
<comment type="caution">
    <text evidence="8">The sequence shown here is derived from an EMBL/GenBank/DDBJ whole genome shotgun (WGS) entry which is preliminary data.</text>
</comment>
<dbReference type="PANTHER" id="PTHR33044">
    <property type="entry name" value="BIFUNCTIONAL INHIBITOR/LIPID-TRANSFER PROTEIN/SEED STORAGE 2S ALBUMIN SUPERFAMILY PROTEIN-RELATED"/>
    <property type="match status" value="1"/>
</dbReference>
<keyword evidence="2 6" id="KW-0732">Signal</keyword>
<feature type="compositionally biased region" description="Gly residues" evidence="5">
    <location>
        <begin position="58"/>
        <end position="68"/>
    </location>
</feature>
<feature type="signal peptide" evidence="6">
    <location>
        <begin position="1"/>
        <end position="28"/>
    </location>
</feature>
<evidence type="ECO:0000256" key="3">
    <source>
        <dbReference type="ARBA" id="ARBA00023157"/>
    </source>
</evidence>
<dbReference type="Gene3D" id="1.10.110.10">
    <property type="entry name" value="Plant lipid-transfer and hydrophobic proteins"/>
    <property type="match status" value="1"/>
</dbReference>
<dbReference type="InterPro" id="IPR043325">
    <property type="entry name" value="LTSS"/>
</dbReference>
<comment type="similarity">
    <text evidence="1">Belongs to the plant LTP family.</text>
</comment>
<keyword evidence="4" id="KW-0325">Glycoprotein</keyword>
<dbReference type="InterPro" id="IPR036312">
    <property type="entry name" value="Bifun_inhib/LTP/seed_sf"/>
</dbReference>
<evidence type="ECO:0000256" key="2">
    <source>
        <dbReference type="ARBA" id="ARBA00022729"/>
    </source>
</evidence>
<dbReference type="InterPro" id="IPR016140">
    <property type="entry name" value="Bifunc_inhib/LTP/seed_store"/>
</dbReference>
<evidence type="ECO:0000259" key="7">
    <source>
        <dbReference type="Pfam" id="PF14368"/>
    </source>
</evidence>
<feature type="region of interest" description="Disordered" evidence="5">
    <location>
        <begin position="175"/>
        <end position="198"/>
    </location>
</feature>
<organism evidence="8 9">
    <name type="scientific">Sorghum bicolor</name>
    <name type="common">Sorghum</name>
    <name type="synonym">Sorghum vulgare</name>
    <dbReference type="NCBI Taxonomy" id="4558"/>
    <lineage>
        <taxon>Eukaryota</taxon>
        <taxon>Viridiplantae</taxon>
        <taxon>Streptophyta</taxon>
        <taxon>Embryophyta</taxon>
        <taxon>Tracheophyta</taxon>
        <taxon>Spermatophyta</taxon>
        <taxon>Magnoliopsida</taxon>
        <taxon>Liliopsida</taxon>
        <taxon>Poales</taxon>
        <taxon>Poaceae</taxon>
        <taxon>PACMAD clade</taxon>
        <taxon>Panicoideae</taxon>
        <taxon>Andropogonodae</taxon>
        <taxon>Andropogoneae</taxon>
        <taxon>Sorghinae</taxon>
        <taxon>Sorghum</taxon>
    </lineage>
</organism>
<dbReference type="CDD" id="cd00010">
    <property type="entry name" value="AAI_LTSS"/>
    <property type="match status" value="1"/>
</dbReference>
<reference evidence="8" key="2">
    <citation type="submission" date="2020-10" db="EMBL/GenBank/DDBJ databases">
        <authorList>
            <person name="Cooper E.A."/>
            <person name="Brenton Z.W."/>
            <person name="Flinn B.S."/>
            <person name="Jenkins J."/>
            <person name="Shu S."/>
            <person name="Flowers D."/>
            <person name="Luo F."/>
            <person name="Wang Y."/>
            <person name="Xia P."/>
            <person name="Barry K."/>
            <person name="Daum C."/>
            <person name="Lipzen A."/>
            <person name="Yoshinaga Y."/>
            <person name="Schmutz J."/>
            <person name="Saski C."/>
            <person name="Vermerris W."/>
            <person name="Kresovich S."/>
        </authorList>
    </citation>
    <scope>NUCLEOTIDE SEQUENCE</scope>
</reference>
<feature type="region of interest" description="Disordered" evidence="5">
    <location>
        <begin position="48"/>
        <end position="73"/>
    </location>
</feature>